<dbReference type="InterPro" id="IPR000709">
    <property type="entry name" value="Leu_Ile_Val-bd"/>
</dbReference>
<protein>
    <recommendedName>
        <fullName evidence="6">Leucine-binding protein domain-containing protein</fullName>
    </recommendedName>
</protein>
<evidence type="ECO:0000256" key="4">
    <source>
        <dbReference type="ARBA" id="ARBA00022970"/>
    </source>
</evidence>
<evidence type="ECO:0000313" key="7">
    <source>
        <dbReference type="EMBL" id="RHW28116.1"/>
    </source>
</evidence>
<feature type="chain" id="PRO_5019547211" description="Leucine-binding protein domain-containing protein" evidence="5">
    <location>
        <begin position="25"/>
        <end position="416"/>
    </location>
</feature>
<evidence type="ECO:0000313" key="8">
    <source>
        <dbReference type="Proteomes" id="UP000283644"/>
    </source>
</evidence>
<keyword evidence="3 5" id="KW-0732">Signal</keyword>
<dbReference type="Gene3D" id="3.40.50.2300">
    <property type="match status" value="2"/>
</dbReference>
<evidence type="ECO:0000256" key="1">
    <source>
        <dbReference type="ARBA" id="ARBA00010062"/>
    </source>
</evidence>
<sequence>MKLRKWSAAAISAGLVVMGLGACGDDGGGPEGAPEIATFEGDPIVIGTICSCSSDQSAVLAESTQGISAWVDKVNKSGGLNGAPVELIVKDDAGDPAKGLQMAKELVSEGAIAIVGMTSTTDAAWQTYVEEQKIPVVGGLSSEATFVTSADFFPSAANAILQTFGAVQEAKEAGVTRIGVMFCAETPVCAQVDGIGQAFTAQLGIDYQSTKIAAASPDYNAPCLTFKDDGVDGLFIAHNSSVVQRVAASCVQNDFEPQQVSLMNGLDKDTIEDPNFEGTVLSGAMAMYTDESVPGVAEYREAMEAYNPGFVDTAGFNAIAQFSWSGGKLFEAVADAAGLDATSTSEDVYAGLYALKGETLGGMVAPLTFAEGQPAFPACYFRGQITGGDLKAVQTEPVCLEPAQLEQMTELLSQLG</sequence>
<comment type="caution">
    <text evidence="7">The sequence shown here is derived from an EMBL/GenBank/DDBJ whole genome shotgun (WGS) entry which is preliminary data.</text>
</comment>
<dbReference type="PANTHER" id="PTHR47235">
    <property type="entry name" value="BLR6548 PROTEIN"/>
    <property type="match status" value="1"/>
</dbReference>
<dbReference type="EMBL" id="QXGH01000010">
    <property type="protein sequence ID" value="RHW28116.1"/>
    <property type="molecule type" value="Genomic_DNA"/>
</dbReference>
<name>A0A417Y6G3_9ACTN</name>
<dbReference type="InterPro" id="IPR028082">
    <property type="entry name" value="Peripla_BP_I"/>
</dbReference>
<feature type="signal peptide" evidence="5">
    <location>
        <begin position="1"/>
        <end position="24"/>
    </location>
</feature>
<organism evidence="7 8">
    <name type="scientific">Nocardioides immobilis</name>
    <dbReference type="NCBI Taxonomy" id="2049295"/>
    <lineage>
        <taxon>Bacteria</taxon>
        <taxon>Bacillati</taxon>
        <taxon>Actinomycetota</taxon>
        <taxon>Actinomycetes</taxon>
        <taxon>Propionibacteriales</taxon>
        <taxon>Nocardioidaceae</taxon>
        <taxon>Nocardioides</taxon>
    </lineage>
</organism>
<evidence type="ECO:0000256" key="5">
    <source>
        <dbReference type="SAM" id="SignalP"/>
    </source>
</evidence>
<dbReference type="PRINTS" id="PR00337">
    <property type="entry name" value="LEUILEVALBP"/>
</dbReference>
<dbReference type="PROSITE" id="PS51257">
    <property type="entry name" value="PROKAR_LIPOPROTEIN"/>
    <property type="match status" value="1"/>
</dbReference>
<dbReference type="SUPFAM" id="SSF53822">
    <property type="entry name" value="Periplasmic binding protein-like I"/>
    <property type="match status" value="1"/>
</dbReference>
<accession>A0A417Y6G3</accession>
<dbReference type="Proteomes" id="UP000283644">
    <property type="component" value="Unassembled WGS sequence"/>
</dbReference>
<keyword evidence="4" id="KW-0029">Amino-acid transport</keyword>
<proteinExistence type="inferred from homology"/>
<evidence type="ECO:0000256" key="2">
    <source>
        <dbReference type="ARBA" id="ARBA00022448"/>
    </source>
</evidence>
<feature type="domain" description="Leucine-binding protein" evidence="6">
    <location>
        <begin position="43"/>
        <end position="370"/>
    </location>
</feature>
<dbReference type="CDD" id="cd06341">
    <property type="entry name" value="PBP1_ABC_ligand_binding-like"/>
    <property type="match status" value="1"/>
</dbReference>
<dbReference type="RefSeq" id="WP_118922829.1">
    <property type="nucleotide sequence ID" value="NZ_QXGH01000010.1"/>
</dbReference>
<evidence type="ECO:0000256" key="3">
    <source>
        <dbReference type="ARBA" id="ARBA00022729"/>
    </source>
</evidence>
<dbReference type="GO" id="GO:0006865">
    <property type="term" value="P:amino acid transport"/>
    <property type="evidence" value="ECO:0007669"/>
    <property type="project" value="UniProtKB-KW"/>
</dbReference>
<dbReference type="InterPro" id="IPR028081">
    <property type="entry name" value="Leu-bd"/>
</dbReference>
<dbReference type="OrthoDB" id="4482263at2"/>
<evidence type="ECO:0000259" key="6">
    <source>
        <dbReference type="Pfam" id="PF13458"/>
    </source>
</evidence>
<dbReference type="PANTHER" id="PTHR47235:SF1">
    <property type="entry name" value="BLR6548 PROTEIN"/>
    <property type="match status" value="1"/>
</dbReference>
<reference evidence="7 8" key="1">
    <citation type="submission" date="2018-09" db="EMBL/GenBank/DDBJ databases">
        <title>Genome sequencing of Nocardioides immobilis CCTCC AB 2017083 for comparison to Nocardioides silvaticus.</title>
        <authorList>
            <person name="Li C."/>
            <person name="Wang G."/>
        </authorList>
    </citation>
    <scope>NUCLEOTIDE SEQUENCE [LARGE SCALE GENOMIC DNA]</scope>
    <source>
        <strain evidence="7 8">CCTCC AB 2017083</strain>
    </source>
</reference>
<keyword evidence="2" id="KW-0813">Transport</keyword>
<gene>
    <name evidence="7" type="ORF">D0Z08_03740</name>
</gene>
<comment type="similarity">
    <text evidence="1">Belongs to the leucine-binding protein family.</text>
</comment>
<dbReference type="Pfam" id="PF13458">
    <property type="entry name" value="Peripla_BP_6"/>
    <property type="match status" value="1"/>
</dbReference>
<keyword evidence="8" id="KW-1185">Reference proteome</keyword>
<dbReference type="AlphaFoldDB" id="A0A417Y6G3"/>